<gene>
    <name evidence="1" type="ORF">CCAM_LOCUS24476</name>
</gene>
<dbReference type="AlphaFoldDB" id="A0A484M1I9"/>
<accession>A0A484M1I9</accession>
<name>A0A484M1I9_9ASTE</name>
<dbReference type="EMBL" id="OOIL02002391">
    <property type="protein sequence ID" value="VFQ82700.1"/>
    <property type="molecule type" value="Genomic_DNA"/>
</dbReference>
<sequence>MEPTSGSASIATITGLRLQLNQLFLSFGDQFGIIYKQVSHFSNIAQWRPEMASDTTIAVPERRHQPYVPI</sequence>
<dbReference type="Proteomes" id="UP000595140">
    <property type="component" value="Unassembled WGS sequence"/>
</dbReference>
<evidence type="ECO:0000313" key="1">
    <source>
        <dbReference type="EMBL" id="VFQ82700.1"/>
    </source>
</evidence>
<protein>
    <submittedName>
        <fullName evidence="1">Uncharacterized protein</fullName>
    </submittedName>
</protein>
<organism evidence="1 2">
    <name type="scientific">Cuscuta campestris</name>
    <dbReference type="NCBI Taxonomy" id="132261"/>
    <lineage>
        <taxon>Eukaryota</taxon>
        <taxon>Viridiplantae</taxon>
        <taxon>Streptophyta</taxon>
        <taxon>Embryophyta</taxon>
        <taxon>Tracheophyta</taxon>
        <taxon>Spermatophyta</taxon>
        <taxon>Magnoliopsida</taxon>
        <taxon>eudicotyledons</taxon>
        <taxon>Gunneridae</taxon>
        <taxon>Pentapetalae</taxon>
        <taxon>asterids</taxon>
        <taxon>lamiids</taxon>
        <taxon>Solanales</taxon>
        <taxon>Convolvulaceae</taxon>
        <taxon>Cuscuteae</taxon>
        <taxon>Cuscuta</taxon>
        <taxon>Cuscuta subgen. Grammica</taxon>
        <taxon>Cuscuta sect. Cleistogrammica</taxon>
    </lineage>
</organism>
<proteinExistence type="predicted"/>
<reference evidence="1 2" key="1">
    <citation type="submission" date="2018-04" db="EMBL/GenBank/DDBJ databases">
        <authorList>
            <person name="Vogel A."/>
        </authorList>
    </citation>
    <scope>NUCLEOTIDE SEQUENCE [LARGE SCALE GENOMIC DNA]</scope>
</reference>
<keyword evidence="2" id="KW-1185">Reference proteome</keyword>
<evidence type="ECO:0000313" key="2">
    <source>
        <dbReference type="Proteomes" id="UP000595140"/>
    </source>
</evidence>